<evidence type="ECO:0000313" key="4">
    <source>
        <dbReference type="Proteomes" id="UP000470771"/>
    </source>
</evidence>
<dbReference type="InterPro" id="IPR026444">
    <property type="entry name" value="Secre_tail"/>
</dbReference>
<sequence length="766" mass="84019">MKSQNLLLAILLLFSIQLSASHYIGGEVYWRCIQGTGKYIFYMDYYRDCNSTSADIGTGPVTLRVYNTPLPNNGALSQITMTFVPPDPGTPLGPNGGASVAPLCKGCANSSQPISCVTEDRGTLEKYSYRSQPITLSGKPPSGNGTTAGWVFGYTSPCCRSGDIENLSNLGSSAMFKAIMYGDGRASQDPCYDSSPLFKEEPSAIICEGYDFQFNHGVYDEQLDSLSFQWANVVNSSSSATHYQPVINNWEAGFSLANPTPTPAMNPLNKSATIDSRTGNVKFFTILPPSVPANIAGIYVTSTQVDAWGVSPITGKRVKTGTIYRDMPFNIFRCPSIFFTFNDINGNPRTVNEVNKPPFVFLSSGRDAKSIDTTIIIGDSLKFDYVVIDTNANPCDIGLLTQVSIQPSGVQFDSSFSNTNGNCLLPPCAILNPAPIGRPARLVGNSIVETQFNWKADCAHLMELGASMQADARRNFQFVFKIYDDFCPVPAMNYASLNVTIKLPEVPQPPKVYCFDTSSASINFFYELTNYNPNRFNSVEVYLGQRLKGSQGSFSFFTQPIEYITNHIGQGFIPMNQLDPNQEYAIRLKHRDSICTWDVTSQYSNVISAGQTDTVQFNLNYKDSTLSLSNPLNGNLQWYKNGVLIANASGNAIVISDTGRYEVEVTIGGCVFRSQPYIISVVSSIELKSSISELSIFPNPTNGNLSISGLHENESIKSVSVYNLNGQLKALPNSGSFIDLSVLPKQLYILRIETNWRVVTKKIVKQ</sequence>
<keyword evidence="4" id="KW-1185">Reference proteome</keyword>
<dbReference type="AlphaFoldDB" id="A0A6N9NLA3"/>
<accession>A0A6N9NLA3</accession>
<protein>
    <submittedName>
        <fullName evidence="3">T9SS type A sorting domain-containing protein</fullName>
    </submittedName>
</protein>
<name>A0A6N9NLA3_9FLAO</name>
<reference evidence="3 4" key="1">
    <citation type="submission" date="2019-12" db="EMBL/GenBank/DDBJ databases">
        <authorList>
            <person name="Zhao J."/>
        </authorList>
    </citation>
    <scope>NUCLEOTIDE SEQUENCE [LARGE SCALE GENOMIC DNA]</scope>
    <source>
        <strain evidence="3 4">S-15</strain>
    </source>
</reference>
<gene>
    <name evidence="3" type="ORF">GQN54_11110</name>
</gene>
<comment type="caution">
    <text evidence="3">The sequence shown here is derived from an EMBL/GenBank/DDBJ whole genome shotgun (WGS) entry which is preliminary data.</text>
</comment>
<feature type="domain" description="Secretion system C-terminal sorting" evidence="2">
    <location>
        <begin position="696"/>
        <end position="764"/>
    </location>
</feature>
<evidence type="ECO:0000256" key="1">
    <source>
        <dbReference type="ARBA" id="ARBA00022729"/>
    </source>
</evidence>
<dbReference type="RefSeq" id="WP_160633617.1">
    <property type="nucleotide sequence ID" value="NZ_WWNE01000008.1"/>
</dbReference>
<keyword evidence="1" id="KW-0732">Signal</keyword>
<evidence type="ECO:0000259" key="2">
    <source>
        <dbReference type="Pfam" id="PF18962"/>
    </source>
</evidence>
<dbReference type="Pfam" id="PF18962">
    <property type="entry name" value="Por_Secre_tail"/>
    <property type="match status" value="1"/>
</dbReference>
<organism evidence="3 4">
    <name type="scientific">Acidiluteibacter ferrifornacis</name>
    <dbReference type="NCBI Taxonomy" id="2692424"/>
    <lineage>
        <taxon>Bacteria</taxon>
        <taxon>Pseudomonadati</taxon>
        <taxon>Bacteroidota</taxon>
        <taxon>Flavobacteriia</taxon>
        <taxon>Flavobacteriales</taxon>
        <taxon>Cryomorphaceae</taxon>
        <taxon>Acidiluteibacter</taxon>
    </lineage>
</organism>
<evidence type="ECO:0000313" key="3">
    <source>
        <dbReference type="EMBL" id="NBG66664.1"/>
    </source>
</evidence>
<proteinExistence type="predicted"/>
<dbReference type="Proteomes" id="UP000470771">
    <property type="component" value="Unassembled WGS sequence"/>
</dbReference>
<dbReference type="NCBIfam" id="TIGR04183">
    <property type="entry name" value="Por_Secre_tail"/>
    <property type="match status" value="1"/>
</dbReference>
<dbReference type="EMBL" id="WWNE01000008">
    <property type="protein sequence ID" value="NBG66664.1"/>
    <property type="molecule type" value="Genomic_DNA"/>
</dbReference>